<comment type="cofactor">
    <cofactor evidence="1">
        <name>Mg(2+)</name>
        <dbReference type="ChEBI" id="CHEBI:18420"/>
    </cofactor>
</comment>
<dbReference type="PROSITE" id="PS50113">
    <property type="entry name" value="PAC"/>
    <property type="match status" value="2"/>
</dbReference>
<feature type="domain" description="PAC" evidence="8">
    <location>
        <begin position="332"/>
        <end position="385"/>
    </location>
</feature>
<dbReference type="Gene3D" id="3.30.70.270">
    <property type="match status" value="1"/>
</dbReference>
<dbReference type="FunFam" id="3.20.20.450:FF:000001">
    <property type="entry name" value="Cyclic di-GMP phosphodiesterase yahA"/>
    <property type="match status" value="1"/>
</dbReference>
<comment type="caution">
    <text evidence="12">The sequence shown here is derived from an EMBL/GenBank/DDBJ whole genome shotgun (WGS) entry which is preliminary data.</text>
</comment>
<dbReference type="InterPro" id="IPR000160">
    <property type="entry name" value="GGDEF_dom"/>
</dbReference>
<accession>A0A010TEJ6</accession>
<dbReference type="EC" id="3.1.4.52" evidence="3"/>
<proteinExistence type="predicted"/>
<dbReference type="FunFam" id="3.30.70.270:FF:000001">
    <property type="entry name" value="Diguanylate cyclase domain protein"/>
    <property type="match status" value="1"/>
</dbReference>
<dbReference type="InterPro" id="IPR035965">
    <property type="entry name" value="PAS-like_dom_sf"/>
</dbReference>
<dbReference type="SMART" id="SM00267">
    <property type="entry name" value="GGDEF"/>
    <property type="match status" value="1"/>
</dbReference>
<dbReference type="InterPro" id="IPR035919">
    <property type="entry name" value="EAL_sf"/>
</dbReference>
<dbReference type="PANTHER" id="PTHR44757:SF2">
    <property type="entry name" value="BIOFILM ARCHITECTURE MAINTENANCE PROTEIN MBAA"/>
    <property type="match status" value="1"/>
</dbReference>
<evidence type="ECO:0000313" key="13">
    <source>
        <dbReference type="Proteomes" id="UP000022611"/>
    </source>
</evidence>
<keyword evidence="5" id="KW-0418">Kinase</keyword>
<dbReference type="GO" id="GO:0071111">
    <property type="term" value="F:cyclic-guanylate-specific phosphodiesterase activity"/>
    <property type="evidence" value="ECO:0007669"/>
    <property type="project" value="UniProtKB-EC"/>
</dbReference>
<feature type="domain" description="CHASE" evidence="9">
    <location>
        <begin position="62"/>
        <end position="141"/>
    </location>
</feature>
<dbReference type="InterPro" id="IPR013656">
    <property type="entry name" value="PAS_4"/>
</dbReference>
<evidence type="ECO:0000256" key="2">
    <source>
        <dbReference type="ARBA" id="ARBA00004533"/>
    </source>
</evidence>
<dbReference type="SMART" id="SM00052">
    <property type="entry name" value="EAL"/>
    <property type="match status" value="1"/>
</dbReference>
<dbReference type="CDD" id="cd01948">
    <property type="entry name" value="EAL"/>
    <property type="match status" value="1"/>
</dbReference>
<dbReference type="Gene3D" id="3.30.450.20">
    <property type="entry name" value="PAS domain"/>
    <property type="match status" value="2"/>
</dbReference>
<dbReference type="InterPro" id="IPR000700">
    <property type="entry name" value="PAS-assoc_C"/>
</dbReference>
<dbReference type="NCBIfam" id="TIGR00254">
    <property type="entry name" value="GGDEF"/>
    <property type="match status" value="1"/>
</dbReference>
<dbReference type="PROSITE" id="PS50112">
    <property type="entry name" value="PAS"/>
    <property type="match status" value="2"/>
</dbReference>
<dbReference type="AlphaFoldDB" id="A0A010TEJ6"/>
<evidence type="ECO:0000259" key="7">
    <source>
        <dbReference type="PROSITE" id="PS50112"/>
    </source>
</evidence>
<gene>
    <name evidence="12" type="ORF">HK44_023805</name>
</gene>
<evidence type="ECO:0000259" key="11">
    <source>
        <dbReference type="PROSITE" id="PS50887"/>
    </source>
</evidence>
<dbReference type="eggNOG" id="COG5001">
    <property type="taxonomic scope" value="Bacteria"/>
</dbReference>
<evidence type="ECO:0000256" key="4">
    <source>
        <dbReference type="ARBA" id="ARBA00022636"/>
    </source>
</evidence>
<dbReference type="PATRIC" id="fig|1042209.11.peg.1308"/>
<protein>
    <recommendedName>
        <fullName evidence="3">cyclic-guanylate-specific phosphodiesterase</fullName>
        <ecNumber evidence="3">3.1.4.52</ecNumber>
    </recommendedName>
</protein>
<dbReference type="PROSITE" id="PS50887">
    <property type="entry name" value="GGDEF"/>
    <property type="match status" value="1"/>
</dbReference>
<dbReference type="InterPro" id="IPR006189">
    <property type="entry name" value="CHASE_dom"/>
</dbReference>
<dbReference type="InterPro" id="IPR001633">
    <property type="entry name" value="EAL_dom"/>
</dbReference>
<dbReference type="InterPro" id="IPR029787">
    <property type="entry name" value="Nucleotide_cyclase"/>
</dbReference>
<dbReference type="CDD" id="cd01949">
    <property type="entry name" value="GGDEF"/>
    <property type="match status" value="1"/>
</dbReference>
<dbReference type="Pfam" id="PF00990">
    <property type="entry name" value="GGDEF"/>
    <property type="match status" value="1"/>
</dbReference>
<organism evidence="12 13">
    <name type="scientific">Pseudomonas fluorescens HK44</name>
    <dbReference type="NCBI Taxonomy" id="1042209"/>
    <lineage>
        <taxon>Bacteria</taxon>
        <taxon>Pseudomonadati</taxon>
        <taxon>Pseudomonadota</taxon>
        <taxon>Gammaproteobacteria</taxon>
        <taxon>Pseudomonadales</taxon>
        <taxon>Pseudomonadaceae</taxon>
        <taxon>Pseudomonas</taxon>
    </lineage>
</organism>
<feature type="domain" description="GGDEF" evidence="11">
    <location>
        <begin position="539"/>
        <end position="672"/>
    </location>
</feature>
<dbReference type="GO" id="GO:0016301">
    <property type="term" value="F:kinase activity"/>
    <property type="evidence" value="ECO:0007669"/>
    <property type="project" value="UniProtKB-KW"/>
</dbReference>
<evidence type="ECO:0000256" key="1">
    <source>
        <dbReference type="ARBA" id="ARBA00001946"/>
    </source>
</evidence>
<dbReference type="Proteomes" id="UP000022611">
    <property type="component" value="Unassembled WGS sequence"/>
</dbReference>
<feature type="domain" description="EAL" evidence="10">
    <location>
        <begin position="681"/>
        <end position="935"/>
    </location>
</feature>
<dbReference type="CDD" id="cd00130">
    <property type="entry name" value="PAS"/>
    <property type="match status" value="2"/>
</dbReference>
<dbReference type="Pfam" id="PF00563">
    <property type="entry name" value="EAL"/>
    <property type="match status" value="1"/>
</dbReference>
<dbReference type="GO" id="GO:0071732">
    <property type="term" value="P:cellular response to nitric oxide"/>
    <property type="evidence" value="ECO:0007669"/>
    <property type="project" value="UniProtKB-ARBA"/>
</dbReference>
<keyword evidence="5" id="KW-0808">Transferase</keyword>
<dbReference type="PROSITE" id="PS50883">
    <property type="entry name" value="EAL"/>
    <property type="match status" value="1"/>
</dbReference>
<dbReference type="InterPro" id="IPR000014">
    <property type="entry name" value="PAS"/>
</dbReference>
<comment type="catalytic activity">
    <reaction evidence="6">
        <text>3',3'-c-di-GMP + H2O = 5'-phosphoguanylyl(3'-&gt;5')guanosine + H(+)</text>
        <dbReference type="Rhea" id="RHEA:24902"/>
        <dbReference type="ChEBI" id="CHEBI:15377"/>
        <dbReference type="ChEBI" id="CHEBI:15378"/>
        <dbReference type="ChEBI" id="CHEBI:58754"/>
        <dbReference type="ChEBI" id="CHEBI:58805"/>
        <dbReference type="EC" id="3.1.4.52"/>
    </reaction>
    <physiologicalReaction direction="left-to-right" evidence="6">
        <dbReference type="Rhea" id="RHEA:24903"/>
    </physiologicalReaction>
</comment>
<dbReference type="PROSITE" id="PS50839">
    <property type="entry name" value="CHASE"/>
    <property type="match status" value="1"/>
</dbReference>
<dbReference type="EMBL" id="AFOY02000005">
    <property type="protein sequence ID" value="EXF95627.1"/>
    <property type="molecule type" value="Genomic_DNA"/>
</dbReference>
<dbReference type="SUPFAM" id="SSF55785">
    <property type="entry name" value="PYP-like sensor domain (PAS domain)"/>
    <property type="match status" value="2"/>
</dbReference>
<dbReference type="PANTHER" id="PTHR44757">
    <property type="entry name" value="DIGUANYLATE CYCLASE DGCP"/>
    <property type="match status" value="1"/>
</dbReference>
<evidence type="ECO:0000259" key="10">
    <source>
        <dbReference type="PROSITE" id="PS50883"/>
    </source>
</evidence>
<evidence type="ECO:0000256" key="6">
    <source>
        <dbReference type="ARBA" id="ARBA00051114"/>
    </source>
</evidence>
<dbReference type="NCBIfam" id="TIGR00229">
    <property type="entry name" value="sensory_box"/>
    <property type="match status" value="2"/>
</dbReference>
<evidence type="ECO:0000256" key="3">
    <source>
        <dbReference type="ARBA" id="ARBA00012282"/>
    </source>
</evidence>
<feature type="domain" description="PAS" evidence="7">
    <location>
        <begin position="389"/>
        <end position="452"/>
    </location>
</feature>
<dbReference type="Pfam" id="PF08448">
    <property type="entry name" value="PAS_4"/>
    <property type="match status" value="1"/>
</dbReference>
<evidence type="ECO:0000256" key="5">
    <source>
        <dbReference type="ARBA" id="ARBA00022777"/>
    </source>
</evidence>
<reference evidence="12 13" key="1">
    <citation type="journal article" date="2011" name="J. Bacteriol.">
        <title>Draft genome sequence of the polycyclic aromatic hydrocarbon-degrading, genetically engineered bioluminescent bioreporter Pseudomonas fluorescens HK44.</title>
        <authorList>
            <person name="Chauhan A."/>
            <person name="Layton A.C."/>
            <person name="Williams D.E."/>
            <person name="Smartt A.E."/>
            <person name="Ripp S."/>
            <person name="Karpinets T.V."/>
            <person name="Brown S.D."/>
            <person name="Sayler G.S."/>
        </authorList>
    </citation>
    <scope>NUCLEOTIDE SEQUENCE [LARGE SCALE GENOMIC DNA]</scope>
    <source>
        <strain evidence="12 13">HK44</strain>
    </source>
</reference>
<sequence length="943" mass="105144">MAAQLQSQIGLAFSETEGIAQLLRVDDAISPEHFRGIAREAIHSVPHISRIAMAPDDVLSDIYPLEGNESVLGLDYRNLTDQYPLLRRSKALGLPVLAGPVALYQGGQALIYRRPIFLSGHKGMRRYWGSVSVLTDIDRLLLAAGIAADKDLDIALRGRDGHGAEGEMIWGKASIYKQQAITHTVEIPGGTWQLAAIPHGGWSQPSLITSPLFWLSLAATALFSVFAAQLSLGHRQIQMPSRALRREMDERRVVEAELLDKKTLLQVIFEHVPSLMYLFNTQGRLLLCNHSFERAMRFSGETMVGRRRESFMQPEDAKHWEKEDDAILASGQAQRFEETYSENGVVRIFLTTKCPVRDAEDKLLGVLGISSDITEIRQTTEQLRLAGVVMDNTDEGVLITDAKGLIISINKAFTHITGYTAEQTAGKTHRLLRSQQNDGQVHEQIRRSLQETGRWHGEVWSQRKNGENYPQWLTVNSVRNVLGEVVNYVAVFSDITSMKHSQAELERLAHYDAVTGLPNRVWFHKCLTLAIEHAQPRQGLLAVLILDLDGFKTVNDSLGHAMGDLLLQQAAQRFTQALRPGDTAARLGGDEFVFILDNLTHVADATLIVQRMLETLHQPFELKGATSRVTGSIGVAIFPGDGSCTEDLVRHADTAMYRAKEAGRNAYQFYQREMTLLIQQRVSLEQALRRALARNEFEIWYQPKLDLLTGQIEGAEALIRWRSPKHGLMSPGEFIPLAERTGLIIQIGEWVLERVCAQLHLWRKTYGFTHRVAVNVAALQIERSDFVETVRQALQRHDLPARALEIEVTESLLIKSLEVASDVLSRLQALGVTIAVDDFGTGHSSLAYLKALPVNNLKIDQTFISDVPHDTTNVAITQAIINLGRALGFTVTAEGIETREQLEFLRNAGCDLGQGYLISQPMPAKEFETWLGAGMEGINEQAW</sequence>
<dbReference type="Pfam" id="PF03924">
    <property type="entry name" value="CHASE"/>
    <property type="match status" value="1"/>
</dbReference>
<evidence type="ECO:0000313" key="12">
    <source>
        <dbReference type="EMBL" id="EXF95627.1"/>
    </source>
</evidence>
<dbReference type="InterPro" id="IPR043128">
    <property type="entry name" value="Rev_trsase/Diguanyl_cyclase"/>
</dbReference>
<dbReference type="SUPFAM" id="SSF55073">
    <property type="entry name" value="Nucleotide cyclase"/>
    <property type="match status" value="1"/>
</dbReference>
<dbReference type="SMART" id="SM01079">
    <property type="entry name" value="CHASE"/>
    <property type="match status" value="1"/>
</dbReference>
<comment type="subcellular location">
    <subcellularLocation>
        <location evidence="2">Cell inner membrane</location>
    </subcellularLocation>
</comment>
<dbReference type="Gene3D" id="3.20.20.450">
    <property type="entry name" value="EAL domain"/>
    <property type="match status" value="1"/>
</dbReference>
<evidence type="ECO:0000259" key="8">
    <source>
        <dbReference type="PROSITE" id="PS50113"/>
    </source>
</evidence>
<dbReference type="InterPro" id="IPR052155">
    <property type="entry name" value="Biofilm_reg_signaling"/>
</dbReference>
<name>A0A010TEJ6_PSEFL</name>
<feature type="domain" description="PAS" evidence="7">
    <location>
        <begin position="261"/>
        <end position="331"/>
    </location>
</feature>
<dbReference type="SMART" id="SM00091">
    <property type="entry name" value="PAS"/>
    <property type="match status" value="2"/>
</dbReference>
<dbReference type="GO" id="GO:0005886">
    <property type="term" value="C:plasma membrane"/>
    <property type="evidence" value="ECO:0007669"/>
    <property type="project" value="UniProtKB-SubCell"/>
</dbReference>
<keyword evidence="4" id="KW-0973">c-di-GMP</keyword>
<feature type="domain" description="PAC" evidence="8">
    <location>
        <begin position="455"/>
        <end position="507"/>
    </location>
</feature>
<dbReference type="Pfam" id="PF13426">
    <property type="entry name" value="PAS_9"/>
    <property type="match status" value="1"/>
</dbReference>
<dbReference type="SUPFAM" id="SSF141868">
    <property type="entry name" value="EAL domain-like"/>
    <property type="match status" value="1"/>
</dbReference>
<dbReference type="HOGENOM" id="CLU_000445_70_20_6"/>
<evidence type="ECO:0000259" key="9">
    <source>
        <dbReference type="PROSITE" id="PS50839"/>
    </source>
</evidence>